<keyword evidence="5" id="KW-0843">Virulence</keyword>
<evidence type="ECO:0000313" key="22">
    <source>
        <dbReference type="EMBL" id="XDJ94163.1"/>
    </source>
</evidence>
<name>A0AB39GIN8_9BURK</name>
<sequence length="931" mass="102722">MALGLEGFRQLGSGVFEREIRRNPQGQEGVRQSGLSRLVGRIQGWFRSPQEQQARVQERIQVKQAFLGLLEKTEGQAGALRALRACGLPRDWANNDRPLTNHQIGKILNKAQEYRLQVVRHNESLLGQTLRGLEGPELRDERAAVIRAVRNDSRYGNTPLSRTDVQSLRTRAETELRELRAGQCGERFPELTQLIQDAPKGSPLSRIELNPARLTEGLRQVYGGGPRHDPQVAQALEHLDRTTELLGRQAWNQDSLQGLSDELGHQRDDLGVCQGGLRDGMETLRNELDTLTEELNEVDRGLQEALVGSREAKTLQARKDALEGQIRFGNEKLSVSQALVHEMDRQIGLLDAKRGYVDEMRLTDPLTNRSVKHSDLIWAQAGNYLLDRLSEEARGGDPALTEEQLGALAQVRGQWTQLCEARSQAYRDSDDVSTLQPIEAPSKSNKDTHPIVQGKRDTMQDLRARLEGIGIPRNTLDALFSKSSMTRSERQALAGLETWQPVMRDMPVMRDGVIRTYKSEVVPAQFIGHELGVDLGEGRIGGVSAGVKDSEDHARNLKVSRLRDPDGQVMTTVVGHGVLDMWGVEGGNDRQTSNERGAREVLEVALTSNERLRGVLTDPERPQDAPPPRLVHVSVNLISPDSLRDNLGIRDYQERTYTQNQFRAFEANSGPGQTLRVFDPNNPAQRGEARTVNVDAITFSFGINAISTGGREMFMRVWNNVHKHNTANMIKLVGDLGEGGFGARGVRPGGFVGEVYDRLEAVVNDPGTPPGQLAKAEGLMAQLRGQTDLVRTLFTEESFRTGNGDTAKMGREILVLQGLAEQGLGLVGATDLAGTMSKGCKSDKDRGGVTDVELKAKLILRDLGGEMNPDERLQGDDQGVYYTVSSSSGQLENQRWNTGMGGSKEAGHLKDRLPDPEVRQFLCGLGKFAKA</sequence>
<evidence type="ECO:0000313" key="23">
    <source>
        <dbReference type="EMBL" id="XDJ95305.1"/>
    </source>
</evidence>
<dbReference type="EMBL" id="CP158253">
    <property type="protein sequence ID" value="XDJ44598.1"/>
    <property type="molecule type" value="Genomic_DNA"/>
</dbReference>
<dbReference type="Pfam" id="PF05925">
    <property type="entry name" value="IpgD"/>
    <property type="match status" value="2"/>
</dbReference>
<dbReference type="EMBL" id="CP158264">
    <property type="protein sequence ID" value="XDJ73689.1"/>
    <property type="molecule type" value="Genomic_DNA"/>
</dbReference>
<dbReference type="GO" id="GO:0016791">
    <property type="term" value="F:phosphatase activity"/>
    <property type="evidence" value="ECO:0007669"/>
    <property type="project" value="InterPro"/>
</dbReference>
<evidence type="ECO:0000256" key="7">
    <source>
        <dbReference type="SAM" id="MobiDB-lite"/>
    </source>
</evidence>
<evidence type="ECO:0000256" key="1">
    <source>
        <dbReference type="ARBA" id="ARBA00004613"/>
    </source>
</evidence>
<dbReference type="EMBL" id="CP158257">
    <property type="protein sequence ID" value="XDJ56182.1"/>
    <property type="molecule type" value="Genomic_DNA"/>
</dbReference>
<dbReference type="EMBL" id="CP158269">
    <property type="protein sequence ID" value="XDJ86988.1"/>
    <property type="molecule type" value="Genomic_DNA"/>
</dbReference>
<dbReference type="GeneID" id="93066492"/>
<evidence type="ECO:0000313" key="11">
    <source>
        <dbReference type="EMBL" id="XDJ58866.1"/>
    </source>
</evidence>
<dbReference type="EMBL" id="CP158271">
    <property type="protein sequence ID" value="XDJ94163.1"/>
    <property type="molecule type" value="Genomic_DNA"/>
</dbReference>
<evidence type="ECO:0000256" key="2">
    <source>
        <dbReference type="ARBA" id="ARBA00009007"/>
    </source>
</evidence>
<dbReference type="RefSeq" id="WP_368641165.1">
    <property type="nucleotide sequence ID" value="NZ_CP158253.1"/>
</dbReference>
<keyword evidence="4" id="KW-0378">Hydrolase</keyword>
<accession>A0AB39GIN8</accession>
<feature type="region of interest" description="Disordered" evidence="7">
    <location>
        <begin position="892"/>
        <end position="911"/>
    </location>
</feature>
<dbReference type="EMBL" id="CP158256">
    <property type="protein sequence ID" value="XDJ53568.1"/>
    <property type="molecule type" value="Genomic_DNA"/>
</dbReference>
<comment type="subcellular location">
    <subcellularLocation>
        <location evidence="1">Secreted</location>
    </subcellularLocation>
</comment>
<evidence type="ECO:0000313" key="9">
    <source>
        <dbReference type="EMBL" id="XDJ53568.1"/>
    </source>
</evidence>
<evidence type="ECO:0000313" key="19">
    <source>
        <dbReference type="EMBL" id="XDJ84352.1"/>
    </source>
</evidence>
<keyword evidence="3" id="KW-0964">Secreted</keyword>
<evidence type="ECO:0000313" key="10">
    <source>
        <dbReference type="EMBL" id="XDJ56182.1"/>
    </source>
</evidence>
<evidence type="ECO:0000313" key="20">
    <source>
        <dbReference type="EMBL" id="XDJ86988.1"/>
    </source>
</evidence>
<dbReference type="EMBL" id="CP158261">
    <property type="protein sequence ID" value="XDJ65568.1"/>
    <property type="molecule type" value="Genomic_DNA"/>
</dbReference>
<dbReference type="EMBL" id="CP158259">
    <property type="protein sequence ID" value="XDJ60392.1"/>
    <property type="molecule type" value="Genomic_DNA"/>
</dbReference>
<evidence type="ECO:0000313" key="14">
    <source>
        <dbReference type="EMBL" id="XDJ65568.1"/>
    </source>
</evidence>
<gene>
    <name evidence="11" type="ORF">ABRY90_02845</name>
    <name evidence="14" type="ORF">ABRY91_09025</name>
    <name evidence="12" type="ORF">ABRY92_10335</name>
    <name evidence="22" type="ORF">ABRY95_03910</name>
    <name evidence="18" type="ORF">ABRY96_07310</name>
    <name evidence="16" type="ORF">ABRY97_08625</name>
    <name evidence="20" type="ORF">ABRY98_08490</name>
    <name evidence="10" type="ORF">ABRZ00_03120</name>
    <name evidence="9" type="ORF">ABRZ01_03480</name>
    <name evidence="8" type="ORF">ABRZ02_13255</name>
    <name evidence="13" type="ORF">ABRZ03_06660</name>
    <name evidence="23" type="ORF">ABRZ05_09380</name>
    <name evidence="15" type="ORF">ABRZ06_10910</name>
    <name evidence="19" type="ORF">ABRZ08_08870</name>
    <name evidence="17" type="ORF">ABRZ10_11075</name>
    <name evidence="24" type="ORF">ABRZ11_09035</name>
    <name evidence="21" type="ORF">ABRZ12_01145</name>
</gene>
<proteinExistence type="inferred from homology"/>
<evidence type="ECO:0000313" key="24">
    <source>
        <dbReference type="EMBL" id="XDJ97953.1"/>
    </source>
</evidence>
<organism evidence="21">
    <name type="scientific">Castellaniella ginsengisoli</name>
    <dbReference type="NCBI Taxonomy" id="546114"/>
    <lineage>
        <taxon>Bacteria</taxon>
        <taxon>Pseudomonadati</taxon>
        <taxon>Pseudomonadota</taxon>
        <taxon>Betaproteobacteria</taxon>
        <taxon>Burkholderiales</taxon>
        <taxon>Alcaligenaceae</taxon>
        <taxon>Castellaniella</taxon>
    </lineage>
</organism>
<dbReference type="InterPro" id="IPR008108">
    <property type="entry name" value="IpgD/SopB"/>
</dbReference>
<feature type="coiled-coil region" evidence="6">
    <location>
        <begin position="281"/>
        <end position="332"/>
    </location>
</feature>
<dbReference type="EMBL" id="CP158258">
    <property type="protein sequence ID" value="XDJ58866.1"/>
    <property type="molecule type" value="Genomic_DNA"/>
</dbReference>
<evidence type="ECO:0000313" key="8">
    <source>
        <dbReference type="EMBL" id="XDJ44598.1"/>
    </source>
</evidence>
<dbReference type="EMBL" id="CP158270">
    <property type="protein sequence ID" value="XDJ90932.1"/>
    <property type="molecule type" value="Genomic_DNA"/>
</dbReference>
<evidence type="ECO:0000313" key="21">
    <source>
        <dbReference type="EMBL" id="XDJ90932.1"/>
    </source>
</evidence>
<evidence type="ECO:0000256" key="3">
    <source>
        <dbReference type="ARBA" id="ARBA00022525"/>
    </source>
</evidence>
<evidence type="ECO:0000313" key="18">
    <source>
        <dbReference type="EMBL" id="XDJ81516.1"/>
    </source>
</evidence>
<evidence type="ECO:0000313" key="16">
    <source>
        <dbReference type="EMBL" id="XDJ73689.1"/>
    </source>
</evidence>
<dbReference type="GO" id="GO:0005576">
    <property type="term" value="C:extracellular region"/>
    <property type="evidence" value="ECO:0007669"/>
    <property type="project" value="UniProtKB-SubCell"/>
</dbReference>
<dbReference type="EMBL" id="CP158265">
    <property type="protein sequence ID" value="XDJ76684.1"/>
    <property type="molecule type" value="Genomic_DNA"/>
</dbReference>
<evidence type="ECO:0000313" key="15">
    <source>
        <dbReference type="EMBL" id="XDJ71419.1"/>
    </source>
</evidence>
<evidence type="ECO:0000313" key="13">
    <source>
        <dbReference type="EMBL" id="XDJ64992.1"/>
    </source>
</evidence>
<dbReference type="EMBL" id="CP158260">
    <property type="protein sequence ID" value="XDJ64992.1"/>
    <property type="molecule type" value="Genomic_DNA"/>
</dbReference>
<feature type="region of interest" description="Disordered" evidence="7">
    <location>
        <begin position="430"/>
        <end position="449"/>
    </location>
</feature>
<dbReference type="EMBL" id="CP158268">
    <property type="protein sequence ID" value="XDJ84352.1"/>
    <property type="molecule type" value="Genomic_DNA"/>
</dbReference>
<comment type="similarity">
    <text evidence="2">Belongs to the phosphatase IpgD/SopB family.</text>
</comment>
<evidence type="ECO:0000256" key="4">
    <source>
        <dbReference type="ARBA" id="ARBA00022801"/>
    </source>
</evidence>
<dbReference type="AlphaFoldDB" id="A0AB39GIN8"/>
<dbReference type="EMBL" id="CP158273">
    <property type="protein sequence ID" value="XDJ95305.1"/>
    <property type="molecule type" value="Genomic_DNA"/>
</dbReference>
<evidence type="ECO:0000313" key="12">
    <source>
        <dbReference type="EMBL" id="XDJ60392.1"/>
    </source>
</evidence>
<dbReference type="EMBL" id="CP158266">
    <property type="protein sequence ID" value="XDJ81516.1"/>
    <property type="molecule type" value="Genomic_DNA"/>
</dbReference>
<protein>
    <submittedName>
        <fullName evidence="21">Inositol phosphate phosphatase SopB</fullName>
    </submittedName>
</protein>
<dbReference type="EMBL" id="CP158272">
    <property type="protein sequence ID" value="XDJ97953.1"/>
    <property type="molecule type" value="Genomic_DNA"/>
</dbReference>
<keyword evidence="6" id="KW-0175">Coiled coil</keyword>
<evidence type="ECO:0000313" key="17">
    <source>
        <dbReference type="EMBL" id="XDJ76684.1"/>
    </source>
</evidence>
<evidence type="ECO:0000256" key="5">
    <source>
        <dbReference type="ARBA" id="ARBA00023026"/>
    </source>
</evidence>
<dbReference type="KEGG" id="cgin:ABRZ00_03120"/>
<evidence type="ECO:0000256" key="6">
    <source>
        <dbReference type="SAM" id="Coils"/>
    </source>
</evidence>
<reference evidence="21" key="1">
    <citation type="submission" date="2024-05" db="EMBL/GenBank/DDBJ databases">
        <authorList>
            <person name="Luo Y.-C."/>
            <person name="Nicholds J."/>
            <person name="Mortimer T."/>
            <person name="Maboni G."/>
        </authorList>
    </citation>
    <scope>NUCLEOTIDE SEQUENCE</scope>
    <source>
        <strain evidence="23">124370</strain>
        <strain evidence="24">124566</strain>
        <strain evidence="22">124953</strain>
        <strain evidence="21">130308</strain>
        <strain evidence="20">130416</strain>
        <strain evidence="19">140124</strain>
        <strain evidence="18">143751</strain>
        <strain evidence="17">143769</strain>
        <strain evidence="16">143811</strain>
        <strain evidence="15">143936</strain>
        <strain evidence="14">145849</strain>
        <strain evidence="13">145850</strain>
        <strain evidence="12">145852</strain>
        <strain evidence="11">148131</strain>
        <strain evidence="10">150221</strain>
        <strain evidence="9">150964</strain>
        <strain evidence="8">153271</strain>
    </source>
</reference>
<dbReference type="EMBL" id="CP158263">
    <property type="protein sequence ID" value="XDJ71419.1"/>
    <property type="molecule type" value="Genomic_DNA"/>
</dbReference>